<proteinExistence type="predicted"/>
<protein>
    <submittedName>
        <fullName evidence="3">Pyruvate ferredoxin oxidoreductase</fullName>
    </submittedName>
</protein>
<keyword evidence="1" id="KW-0560">Oxidoreductase</keyword>
<evidence type="ECO:0000259" key="2">
    <source>
        <dbReference type="Pfam" id="PF02775"/>
    </source>
</evidence>
<dbReference type="EMBL" id="SOJN01000030">
    <property type="protein sequence ID" value="TET47175.1"/>
    <property type="molecule type" value="Genomic_DNA"/>
</dbReference>
<dbReference type="InterPro" id="IPR011766">
    <property type="entry name" value="TPP_enzyme_TPP-bd"/>
</dbReference>
<dbReference type="AlphaFoldDB" id="A0A523UXB3"/>
<sequence length="305" mass="33699">MANLKQLAKKGDLLTGGHRACVGCGATIIARQVLAATETPVVCSISTGCLEVVSTLYPFNAWQVPFIHNAFENSAATISGIEACYRALKRRGKIDREIKFIGWGGDGGTYDIGIQALSGAVEREHDFLFICYDNQAYMNTGIQRSSATPLGAHTTTSPAGSVIPGKIQNRKDLTEIMIAHDIPYAAQASPGHWNDLATKVRKALNTPGATFINILSPCQLGWRHEPSETIEIARIAVDTCFWPLYEVENGNYKITKKPKKKLPISAFLENQGRFRHLMKPENKKVVEELQAFVDRKWELLLERAT</sequence>
<dbReference type="Gene3D" id="3.40.50.970">
    <property type="match status" value="1"/>
</dbReference>
<comment type="caution">
    <text evidence="3">The sequence shown here is derived from an EMBL/GenBank/DDBJ whole genome shotgun (WGS) entry which is preliminary data.</text>
</comment>
<gene>
    <name evidence="3" type="ORF">E3J62_02210</name>
</gene>
<accession>A0A523UXB3</accession>
<dbReference type="GO" id="GO:0016491">
    <property type="term" value="F:oxidoreductase activity"/>
    <property type="evidence" value="ECO:0007669"/>
    <property type="project" value="UniProtKB-KW"/>
</dbReference>
<evidence type="ECO:0000313" key="4">
    <source>
        <dbReference type="Proteomes" id="UP000315525"/>
    </source>
</evidence>
<dbReference type="Pfam" id="PF02775">
    <property type="entry name" value="TPP_enzyme_C"/>
    <property type="match status" value="1"/>
</dbReference>
<dbReference type="PANTHER" id="PTHR42897:SF2">
    <property type="entry name" value="PYRUVATE SYNTHASE SUBUNIT PORB"/>
    <property type="match status" value="1"/>
</dbReference>
<evidence type="ECO:0000313" key="3">
    <source>
        <dbReference type="EMBL" id="TET47175.1"/>
    </source>
</evidence>
<organism evidence="3 4">
    <name type="scientific">candidate division TA06 bacterium</name>
    <dbReference type="NCBI Taxonomy" id="2250710"/>
    <lineage>
        <taxon>Bacteria</taxon>
        <taxon>Bacteria division TA06</taxon>
    </lineage>
</organism>
<evidence type="ECO:0000256" key="1">
    <source>
        <dbReference type="ARBA" id="ARBA00023002"/>
    </source>
</evidence>
<dbReference type="GO" id="GO:0030976">
    <property type="term" value="F:thiamine pyrophosphate binding"/>
    <property type="evidence" value="ECO:0007669"/>
    <property type="project" value="InterPro"/>
</dbReference>
<dbReference type="Proteomes" id="UP000315525">
    <property type="component" value="Unassembled WGS sequence"/>
</dbReference>
<feature type="domain" description="Thiamine pyrophosphate enzyme TPP-binding" evidence="2">
    <location>
        <begin position="47"/>
        <end position="214"/>
    </location>
</feature>
<dbReference type="SUPFAM" id="SSF52518">
    <property type="entry name" value="Thiamin diphosphate-binding fold (THDP-binding)"/>
    <property type="match status" value="1"/>
</dbReference>
<name>A0A523UXB3_UNCT6</name>
<dbReference type="InterPro" id="IPR051479">
    <property type="entry name" value="PorB-like"/>
</dbReference>
<keyword evidence="3" id="KW-0670">Pyruvate</keyword>
<dbReference type="InterPro" id="IPR029061">
    <property type="entry name" value="THDP-binding"/>
</dbReference>
<dbReference type="PANTHER" id="PTHR42897">
    <property type="entry name" value="PYRUVATE SYNTHASE SUBUNIT PORB"/>
    <property type="match status" value="1"/>
</dbReference>
<reference evidence="3 4" key="1">
    <citation type="submission" date="2019-03" db="EMBL/GenBank/DDBJ databases">
        <title>Metabolic potential of uncultured bacteria and archaea associated with petroleum seepage in deep-sea sediments.</title>
        <authorList>
            <person name="Dong X."/>
            <person name="Hubert C."/>
        </authorList>
    </citation>
    <scope>NUCLEOTIDE SEQUENCE [LARGE SCALE GENOMIC DNA]</scope>
    <source>
        <strain evidence="3">E44_bin18</strain>
    </source>
</reference>
<dbReference type="CDD" id="cd03376">
    <property type="entry name" value="TPP_PFOR_porB_like"/>
    <property type="match status" value="1"/>
</dbReference>